<accession>A0A409WZZ6</accession>
<dbReference type="AlphaFoldDB" id="A0A409WZZ6"/>
<dbReference type="InParanoid" id="A0A409WZZ6"/>
<keyword evidence="3" id="KW-1185">Reference proteome</keyword>
<dbReference type="Pfam" id="PF08385">
    <property type="entry name" value="DHC_N1"/>
    <property type="match status" value="1"/>
</dbReference>
<dbReference type="Proteomes" id="UP000284706">
    <property type="component" value="Unassembled WGS sequence"/>
</dbReference>
<evidence type="ECO:0000313" key="2">
    <source>
        <dbReference type="EMBL" id="PPQ84103.1"/>
    </source>
</evidence>
<comment type="caution">
    <text evidence="2">The sequence shown here is derived from an EMBL/GenBank/DDBJ whole genome shotgun (WGS) entry which is preliminary data.</text>
</comment>
<dbReference type="OrthoDB" id="3045840at2759"/>
<sequence>TYFSPAGLFHTFEALEGLKIDTELSCIGHRVYISTCLYKPPASIFCPQIGAKPSDLDSLFDNEFDKCVGRFAADTGGVIYVVQPKEEGEATTQTLHLTYHPLRPQGLNHQHLTQQCHWRNFPNLFGGDEMLYERLYAVVSHGVKTWFDAFIGTRGTGKDGDTKMGILVAMKKSAEPKLSLLHLQQNVETPEPYLIIHPTIQRAAHIASTTPNIFHIPAELLNDSTFFTITSTNGSISKSTRDVSSGTASQEINFWLSLQRALEAIEARLRNDHVNMVMDCLRNAKRCFIADTGLKDATDQGVNCSLAFDSAQIQPPDGRPLNELLSAMDFDRVQESLELTFGHIHRKLGLLPYPICRRSHLVGFQRPAPTHSHLAPITLPAIRHL</sequence>
<dbReference type="STRING" id="231916.A0A409WZZ6"/>
<gene>
    <name evidence="2" type="ORF">CVT26_013218</name>
</gene>
<dbReference type="EMBL" id="NHYE01004527">
    <property type="protein sequence ID" value="PPQ84103.1"/>
    <property type="molecule type" value="Genomic_DNA"/>
</dbReference>
<organism evidence="2 3">
    <name type="scientific">Gymnopilus dilepis</name>
    <dbReference type="NCBI Taxonomy" id="231916"/>
    <lineage>
        <taxon>Eukaryota</taxon>
        <taxon>Fungi</taxon>
        <taxon>Dikarya</taxon>
        <taxon>Basidiomycota</taxon>
        <taxon>Agaricomycotina</taxon>
        <taxon>Agaricomycetes</taxon>
        <taxon>Agaricomycetidae</taxon>
        <taxon>Agaricales</taxon>
        <taxon>Agaricineae</taxon>
        <taxon>Hymenogastraceae</taxon>
        <taxon>Gymnopilus</taxon>
    </lineage>
</organism>
<dbReference type="InterPro" id="IPR013594">
    <property type="entry name" value="Dynein_heavy_tail"/>
</dbReference>
<proteinExistence type="predicted"/>
<evidence type="ECO:0000313" key="3">
    <source>
        <dbReference type="Proteomes" id="UP000284706"/>
    </source>
</evidence>
<reference evidence="2 3" key="1">
    <citation type="journal article" date="2018" name="Evol. Lett.">
        <title>Horizontal gene cluster transfer increased hallucinogenic mushroom diversity.</title>
        <authorList>
            <person name="Reynolds H.T."/>
            <person name="Vijayakumar V."/>
            <person name="Gluck-Thaler E."/>
            <person name="Korotkin H.B."/>
            <person name="Matheny P.B."/>
            <person name="Slot J.C."/>
        </authorList>
    </citation>
    <scope>NUCLEOTIDE SEQUENCE [LARGE SCALE GENOMIC DNA]</scope>
    <source>
        <strain evidence="2 3">SRW20</strain>
    </source>
</reference>
<evidence type="ECO:0000259" key="1">
    <source>
        <dbReference type="Pfam" id="PF08385"/>
    </source>
</evidence>
<name>A0A409WZZ6_9AGAR</name>
<feature type="domain" description="Dynein heavy chain tail" evidence="1">
    <location>
        <begin position="237"/>
        <end position="348"/>
    </location>
</feature>
<feature type="non-terminal residue" evidence="2">
    <location>
        <position position="1"/>
    </location>
</feature>
<protein>
    <recommendedName>
        <fullName evidence="1">Dynein heavy chain tail domain-containing protein</fullName>
    </recommendedName>
</protein>